<dbReference type="InterPro" id="IPR048367">
    <property type="entry name" value="TNP-like_RNaseH_C"/>
</dbReference>
<comment type="caution">
    <text evidence="8">The sequence shown here is derived from an EMBL/GenBank/DDBJ whole genome shotgun (WGS) entry which is preliminary data.</text>
</comment>
<feature type="region of interest" description="Disordered" evidence="6">
    <location>
        <begin position="85"/>
        <end position="133"/>
    </location>
</feature>
<protein>
    <submittedName>
        <fullName evidence="8">DNA transposase THAP9</fullName>
    </submittedName>
</protein>
<reference evidence="8" key="1">
    <citation type="journal article" date="2023" name="Front. Mar. Sci.">
        <title>A new Merluccius polli reference genome to investigate the effects of global change in West African waters.</title>
        <authorList>
            <person name="Mateo J.L."/>
            <person name="Blanco-Fernandez C."/>
            <person name="Garcia-Vazquez E."/>
            <person name="Machado-Schiaffino G."/>
        </authorList>
    </citation>
    <scope>NUCLEOTIDE SEQUENCE</scope>
    <source>
        <strain evidence="8">C29</strain>
        <tissue evidence="8">Fin</tissue>
    </source>
</reference>
<name>A0AA47N4Q5_MERPO</name>
<dbReference type="SUPFAM" id="SSF57716">
    <property type="entry name" value="Glucocorticoid receptor-like (DNA-binding domain)"/>
    <property type="match status" value="1"/>
</dbReference>
<dbReference type="Proteomes" id="UP001174136">
    <property type="component" value="Unassembled WGS sequence"/>
</dbReference>
<dbReference type="AlphaFoldDB" id="A0AA47N4Q5"/>
<keyword evidence="9" id="KW-1185">Reference proteome</keyword>
<dbReference type="InterPro" id="IPR038441">
    <property type="entry name" value="THAP_Znf_sf"/>
</dbReference>
<evidence type="ECO:0000313" key="9">
    <source>
        <dbReference type="Proteomes" id="UP001174136"/>
    </source>
</evidence>
<evidence type="ECO:0000256" key="4">
    <source>
        <dbReference type="ARBA" id="ARBA00023125"/>
    </source>
</evidence>
<evidence type="ECO:0000256" key="6">
    <source>
        <dbReference type="SAM" id="MobiDB-lite"/>
    </source>
</evidence>
<evidence type="ECO:0000256" key="3">
    <source>
        <dbReference type="ARBA" id="ARBA00022833"/>
    </source>
</evidence>
<evidence type="ECO:0000313" key="8">
    <source>
        <dbReference type="EMBL" id="KAK0152322.1"/>
    </source>
</evidence>
<keyword evidence="2 5" id="KW-0863">Zinc-finger</keyword>
<evidence type="ECO:0000256" key="5">
    <source>
        <dbReference type="PROSITE-ProRule" id="PRU00309"/>
    </source>
</evidence>
<evidence type="ECO:0000256" key="2">
    <source>
        <dbReference type="ARBA" id="ARBA00022771"/>
    </source>
</evidence>
<dbReference type="PROSITE" id="PS50950">
    <property type="entry name" value="ZF_THAP"/>
    <property type="match status" value="1"/>
</dbReference>
<proteinExistence type="predicted"/>
<keyword evidence="3" id="KW-0862">Zinc</keyword>
<keyword evidence="4 5" id="KW-0238">DNA-binding</keyword>
<gene>
    <name evidence="8" type="primary">THAP9_13</name>
    <name evidence="8" type="ORF">N1851_006231</name>
</gene>
<sequence>MLHLHPRDRCQKQCSKFPSDTGLRRQWEVAVRREGFVVTESSKLCSEHFKPDDFDRTGQVVRLRDGATPSVFNFPSHLQRISLTRNTTTSRKAEESLPLDLSLKRFPESKPEPNDDHPYALSNSSTRLKARHSEALDRVERLEREKQNAKARERTAKKTVKSLLEDLKKNNLINEELKERLDFHSDLQIDLFSKRCQEYTKDQREFALTLHLHGPKAYSYLWDSLHLPLPHPHTLQRWMQSVDAKPGLNTMMLDMLQRRREEDPAKYGSVALMLDAMAIKRHVQYNPYTQKMSGYVDMGNGVDETDVATEVLVFMVVGIQGHWKAPVAYYHTKSLSPDTQKVLVVHALEELHARGIRVVCMTMDGHASNVSICNQLGCQLKGNPHELLKTFFEHPVTADRVFVLMDACHMLKLACNMLQAYSPITSATGEISWYLSVIGFVINMDTLLMMIPDLLQVQRYVCTYRFSQDHLELLFNSNNNPTAGQFQGIFRRLMVRCGVSPSGSGNVAAQDETVSLSAADMHSALMAEEELLSPLANISAVICDHSYLPTHFGGLVDNALVYISGFVVRKILKKLSCEMCRASLVTAAVPSSFDQSYHLLELKNNGNRAAERMIRQNSKEQGVSVSFVNHFVRAEIGSEDVFLLGEHIAETQFGIENHHFMLVSFVVSVFHKVRLHHIAKLTTLELQSASKRKKLCKTVLFQGF</sequence>
<dbReference type="Pfam" id="PF12017">
    <property type="entry name" value="Tnp_P_element"/>
    <property type="match status" value="1"/>
</dbReference>
<organism evidence="8 9">
    <name type="scientific">Merluccius polli</name>
    <name type="common">Benguela hake</name>
    <name type="synonym">Merluccius cadenati</name>
    <dbReference type="NCBI Taxonomy" id="89951"/>
    <lineage>
        <taxon>Eukaryota</taxon>
        <taxon>Metazoa</taxon>
        <taxon>Chordata</taxon>
        <taxon>Craniata</taxon>
        <taxon>Vertebrata</taxon>
        <taxon>Euteleostomi</taxon>
        <taxon>Actinopterygii</taxon>
        <taxon>Neopterygii</taxon>
        <taxon>Teleostei</taxon>
        <taxon>Neoteleostei</taxon>
        <taxon>Acanthomorphata</taxon>
        <taxon>Zeiogadaria</taxon>
        <taxon>Gadariae</taxon>
        <taxon>Gadiformes</taxon>
        <taxon>Gadoidei</taxon>
        <taxon>Merlucciidae</taxon>
        <taxon>Merluccius</taxon>
    </lineage>
</organism>
<evidence type="ECO:0000259" key="7">
    <source>
        <dbReference type="PROSITE" id="PS50950"/>
    </source>
</evidence>
<dbReference type="InterPro" id="IPR048365">
    <property type="entry name" value="TNP-like_RNaseH_N"/>
</dbReference>
<dbReference type="Gene3D" id="6.20.210.20">
    <property type="entry name" value="THAP domain"/>
    <property type="match status" value="1"/>
</dbReference>
<accession>A0AA47N4Q5</accession>
<dbReference type="Pfam" id="PF21787">
    <property type="entry name" value="TNP-like_RNaseH_N"/>
    <property type="match status" value="1"/>
</dbReference>
<keyword evidence="1" id="KW-0479">Metal-binding</keyword>
<evidence type="ECO:0000256" key="1">
    <source>
        <dbReference type="ARBA" id="ARBA00022723"/>
    </source>
</evidence>
<dbReference type="Pfam" id="PF21789">
    <property type="entry name" value="TNP-like_RNaseH_C"/>
    <property type="match status" value="1"/>
</dbReference>
<dbReference type="EMBL" id="JAOPHQ010001132">
    <property type="protein sequence ID" value="KAK0152322.1"/>
    <property type="molecule type" value="Genomic_DNA"/>
</dbReference>
<dbReference type="SMART" id="SM00980">
    <property type="entry name" value="THAP"/>
    <property type="match status" value="1"/>
</dbReference>
<dbReference type="PANTHER" id="PTHR47577">
    <property type="entry name" value="THAP DOMAIN-CONTAINING PROTEIN 6"/>
    <property type="match status" value="1"/>
</dbReference>
<feature type="compositionally biased region" description="Basic and acidic residues" evidence="6">
    <location>
        <begin position="102"/>
        <end position="118"/>
    </location>
</feature>
<dbReference type="SMART" id="SM00692">
    <property type="entry name" value="DM3"/>
    <property type="match status" value="1"/>
</dbReference>
<dbReference type="GO" id="GO:0008270">
    <property type="term" value="F:zinc ion binding"/>
    <property type="evidence" value="ECO:0007669"/>
    <property type="project" value="UniProtKB-KW"/>
</dbReference>
<feature type="domain" description="THAP-type" evidence="7">
    <location>
        <begin position="1"/>
        <end position="72"/>
    </location>
</feature>
<dbReference type="InterPro" id="IPR021896">
    <property type="entry name" value="THAP9-like_HTH"/>
</dbReference>
<dbReference type="PANTHER" id="PTHR47577:SF2">
    <property type="entry name" value="THAP DOMAIN CONTAINING 9"/>
    <property type="match status" value="1"/>
</dbReference>
<dbReference type="GO" id="GO:0003677">
    <property type="term" value="F:DNA binding"/>
    <property type="evidence" value="ECO:0007669"/>
    <property type="project" value="UniProtKB-UniRule"/>
</dbReference>
<dbReference type="InterPro" id="IPR006612">
    <property type="entry name" value="THAP_Znf"/>
</dbReference>
<dbReference type="Pfam" id="PF05485">
    <property type="entry name" value="THAP"/>
    <property type="match status" value="1"/>
</dbReference>